<reference evidence="2" key="1">
    <citation type="submission" date="2017-11" db="EMBL/GenBank/DDBJ databases">
        <authorList>
            <person name="Kuznetsova I."/>
            <person name="Sazanova A."/>
            <person name="Chirak E."/>
            <person name="Safronova V."/>
            <person name="Willems A."/>
        </authorList>
    </citation>
    <scope>NUCLEOTIDE SEQUENCE [LARGE SCALE GENOMIC DNA]</scope>
    <source>
        <strain evidence="2">CCBAU 03422</strain>
    </source>
</reference>
<keyword evidence="2" id="KW-1185">Reference proteome</keyword>
<dbReference type="AlphaFoldDB" id="A0A2P7BG72"/>
<evidence type="ECO:0000313" key="2">
    <source>
        <dbReference type="Proteomes" id="UP000241764"/>
    </source>
</evidence>
<sequence length="68" mass="7478">MNEDALNTSLRRFLKVVGVTSQREIELAIREAIAEGRLKGSETLSARVVLTLEKVGLSHTIDGTIELQ</sequence>
<dbReference type="EMBL" id="PGGM01000003">
    <property type="protein sequence ID" value="PSH65484.1"/>
    <property type="molecule type" value="Genomic_DNA"/>
</dbReference>
<protein>
    <submittedName>
        <fullName evidence="1">Uncharacterized protein</fullName>
    </submittedName>
</protein>
<proteinExistence type="predicted"/>
<accession>A0A2P7BG72</accession>
<comment type="caution">
    <text evidence="1">The sequence shown here is derived from an EMBL/GenBank/DDBJ whole genome shotgun (WGS) entry which is preliminary data.</text>
</comment>
<dbReference type="OrthoDB" id="7363684at2"/>
<dbReference type="RefSeq" id="WP_106663898.1">
    <property type="nucleotide sequence ID" value="NZ_PGGM01000003.1"/>
</dbReference>
<dbReference type="Pfam" id="PF20104">
    <property type="entry name" value="DUF6494"/>
    <property type="match status" value="1"/>
</dbReference>
<name>A0A2P7BG72_9HYPH</name>
<gene>
    <name evidence="1" type="ORF">CU103_07955</name>
</gene>
<dbReference type="InterPro" id="IPR045471">
    <property type="entry name" value="DUF6494"/>
</dbReference>
<evidence type="ECO:0000313" key="1">
    <source>
        <dbReference type="EMBL" id="PSH65484.1"/>
    </source>
</evidence>
<organism evidence="1 2">
    <name type="scientific">Phyllobacterium sophorae</name>
    <dbReference type="NCBI Taxonomy" id="1520277"/>
    <lineage>
        <taxon>Bacteria</taxon>
        <taxon>Pseudomonadati</taxon>
        <taxon>Pseudomonadota</taxon>
        <taxon>Alphaproteobacteria</taxon>
        <taxon>Hyphomicrobiales</taxon>
        <taxon>Phyllobacteriaceae</taxon>
        <taxon>Phyllobacterium</taxon>
    </lineage>
</organism>
<dbReference type="Proteomes" id="UP000241764">
    <property type="component" value="Unassembled WGS sequence"/>
</dbReference>